<dbReference type="AlphaFoldDB" id="A0A6G9YNV9"/>
<feature type="transmembrane region" description="Helical" evidence="2">
    <location>
        <begin position="258"/>
        <end position="278"/>
    </location>
</feature>
<feature type="transmembrane region" description="Helical" evidence="2">
    <location>
        <begin position="166"/>
        <end position="188"/>
    </location>
</feature>
<keyword evidence="2" id="KW-0472">Membrane</keyword>
<evidence type="ECO:0000313" key="4">
    <source>
        <dbReference type="Proteomes" id="UP000503540"/>
    </source>
</evidence>
<proteinExistence type="predicted"/>
<keyword evidence="2" id="KW-1133">Transmembrane helix</keyword>
<evidence type="ECO:0000313" key="3">
    <source>
        <dbReference type="EMBL" id="QIS14894.1"/>
    </source>
</evidence>
<protein>
    <submittedName>
        <fullName evidence="3">DUF998 domain-containing protein</fullName>
    </submittedName>
</protein>
<dbReference type="EMBL" id="CP046172">
    <property type="protein sequence ID" value="QIS14894.1"/>
    <property type="molecule type" value="Genomic_DNA"/>
</dbReference>
<dbReference type="Pfam" id="PF06197">
    <property type="entry name" value="DUF998"/>
    <property type="match status" value="1"/>
</dbReference>
<keyword evidence="4" id="KW-1185">Reference proteome</keyword>
<dbReference type="InterPro" id="IPR009339">
    <property type="entry name" value="DUF998"/>
</dbReference>
<evidence type="ECO:0000256" key="1">
    <source>
        <dbReference type="SAM" id="MobiDB-lite"/>
    </source>
</evidence>
<organism evidence="3 4">
    <name type="scientific">Nocardia arthritidis</name>
    <dbReference type="NCBI Taxonomy" id="228602"/>
    <lineage>
        <taxon>Bacteria</taxon>
        <taxon>Bacillati</taxon>
        <taxon>Actinomycetota</taxon>
        <taxon>Actinomycetes</taxon>
        <taxon>Mycobacteriales</taxon>
        <taxon>Nocardiaceae</taxon>
        <taxon>Nocardia</taxon>
    </lineage>
</organism>
<sequence>MWSITACARAVGGVTHIATASSTSTPTANRTAAKRRPPSDTIRTVLADERNPGGRSSKPMAGSAILPDRPLPPDGRPGQRAAPEFGDDRIEPVPFRGQHGTLVFVLQQEDPLYAVRLGHSIRRRLPERFVEVPAAALEQLGALRWGEQRGGRQRRGEGRVFLARRIWLDIAFVLCGALMIVGVQGIRISLLRNASTARQVAVAVLLCLPAVGMVLCGLFPIDSGGPGHFIAANIVFLGPIVGFLGSGVLLFPVPRLRPIAIGLLVAGALTAAGLYGYFVSAPTMRDFRTIAGGGTIGLWERILGIEIVGWYVVLGAEALRQRVTW</sequence>
<feature type="transmembrane region" description="Helical" evidence="2">
    <location>
        <begin position="200"/>
        <end position="221"/>
    </location>
</feature>
<name>A0A6G9YNV9_9NOCA</name>
<accession>A0A6G9YNV9</accession>
<keyword evidence="2" id="KW-0812">Transmembrane</keyword>
<dbReference type="KEGG" id="nah:F5544_35310"/>
<feature type="transmembrane region" description="Helical" evidence="2">
    <location>
        <begin position="298"/>
        <end position="319"/>
    </location>
</feature>
<feature type="compositionally biased region" description="Low complexity" evidence="1">
    <location>
        <begin position="21"/>
        <end position="31"/>
    </location>
</feature>
<feature type="region of interest" description="Disordered" evidence="1">
    <location>
        <begin position="21"/>
        <end position="89"/>
    </location>
</feature>
<gene>
    <name evidence="3" type="ORF">F5544_35310</name>
</gene>
<evidence type="ECO:0000256" key="2">
    <source>
        <dbReference type="SAM" id="Phobius"/>
    </source>
</evidence>
<feature type="transmembrane region" description="Helical" evidence="2">
    <location>
        <begin position="227"/>
        <end position="251"/>
    </location>
</feature>
<reference evidence="3 4" key="1">
    <citation type="journal article" date="2019" name="ACS Chem. Biol.">
        <title>Identification and Mobilization of a Cryptic Antibiotic Biosynthesis Gene Locus from a Human-Pathogenic Nocardia Isolate.</title>
        <authorList>
            <person name="Herisse M."/>
            <person name="Ishida K."/>
            <person name="Porter J.L."/>
            <person name="Howden B."/>
            <person name="Hertweck C."/>
            <person name="Stinear T.P."/>
            <person name="Pidot S.J."/>
        </authorList>
    </citation>
    <scope>NUCLEOTIDE SEQUENCE [LARGE SCALE GENOMIC DNA]</scope>
    <source>
        <strain evidence="3 4">AUSMDU00012717</strain>
    </source>
</reference>
<dbReference type="Proteomes" id="UP000503540">
    <property type="component" value="Chromosome"/>
</dbReference>